<dbReference type="RefSeq" id="WP_007320371.1">
    <property type="nucleotide sequence ID" value="NZ_BAEE01000006.1"/>
</dbReference>
<dbReference type="EMBL" id="BAEE01000006">
    <property type="protein sequence ID" value="GAB08291.1"/>
    <property type="molecule type" value="Genomic_DNA"/>
</dbReference>
<evidence type="ECO:0000313" key="3">
    <source>
        <dbReference type="EMBL" id="GAB08291.1"/>
    </source>
</evidence>
<reference evidence="3 4" key="1">
    <citation type="submission" date="2011-11" db="EMBL/GenBank/DDBJ databases">
        <title>Whole genome shotgun sequence of Gordonia araii NBRC 100433.</title>
        <authorList>
            <person name="Yoshida Y."/>
            <person name="Hosoyama A."/>
            <person name="Tsuchikane K."/>
            <person name="Katsumata H."/>
            <person name="Yamazaki S."/>
            <person name="Fujita N."/>
        </authorList>
    </citation>
    <scope>NUCLEOTIDE SEQUENCE [LARGE SCALE GENOMIC DNA]</scope>
    <source>
        <strain evidence="3 4">NBRC 100433</strain>
    </source>
</reference>
<evidence type="ECO:0000313" key="4">
    <source>
        <dbReference type="Proteomes" id="UP000035088"/>
    </source>
</evidence>
<dbReference type="Proteomes" id="UP000035088">
    <property type="component" value="Unassembled WGS sequence"/>
</dbReference>
<keyword evidence="1" id="KW-0862">Zinc</keyword>
<dbReference type="GO" id="GO:0008270">
    <property type="term" value="F:zinc ion binding"/>
    <property type="evidence" value="ECO:0007669"/>
    <property type="project" value="UniProtKB-KW"/>
</dbReference>
<keyword evidence="1" id="KW-0863">Zinc-finger</keyword>
<feature type="domain" description="SWIM-type" evidence="2">
    <location>
        <begin position="56"/>
        <end position="89"/>
    </location>
</feature>
<proteinExistence type="predicted"/>
<evidence type="ECO:0000259" key="2">
    <source>
        <dbReference type="PROSITE" id="PS50966"/>
    </source>
</evidence>
<dbReference type="InterPro" id="IPR007527">
    <property type="entry name" value="Znf_SWIM"/>
</dbReference>
<dbReference type="STRING" id="1073574.GOARA_006_00500"/>
<gene>
    <name evidence="3" type="ORF">GOARA_006_00500</name>
</gene>
<dbReference type="AlphaFoldDB" id="G7GXG6"/>
<accession>G7GXG6</accession>
<protein>
    <recommendedName>
        <fullName evidence="2">SWIM-type domain-containing protein</fullName>
    </recommendedName>
</protein>
<organism evidence="3 4">
    <name type="scientific">Gordonia araii NBRC 100433</name>
    <dbReference type="NCBI Taxonomy" id="1073574"/>
    <lineage>
        <taxon>Bacteria</taxon>
        <taxon>Bacillati</taxon>
        <taxon>Actinomycetota</taxon>
        <taxon>Actinomycetes</taxon>
        <taxon>Mycobacteriales</taxon>
        <taxon>Gordoniaceae</taxon>
        <taxon>Gordonia</taxon>
    </lineage>
</organism>
<dbReference type="PROSITE" id="PS50966">
    <property type="entry name" value="ZF_SWIM"/>
    <property type="match status" value="1"/>
</dbReference>
<comment type="caution">
    <text evidence="3">The sequence shown here is derived from an EMBL/GenBank/DDBJ whole genome shotgun (WGS) entry which is preliminary data.</text>
</comment>
<sequence length="566" mass="60305">MSNRAAIAARCARLDDEAWAARASAGLVRRARKDLAAADPVVVADDAELLVAVAGAHVRFDDGGPETARCDCPAVGVCRHLIAACLWLGTGVQPAPEAVPTADDDTGSTRAELARHEARAQMRSAVAKLLAEIVVVGIAHASAATVERCSAAAISAQVAEHYRLAAALRRIADHLRRIVARTAGAGEAHVAADLASTLALIGALDAVPVGTPPPVDLIGVGRTGYEKVARLSLVGLGSYPWQTASGYRGLTTLFWSRGDGRFLSSTLTRPVATAPGFDPVAAYSSAPVWPGLASASRAAGAEIDLARARRNPNGRLSGGDDTLAQHEPASSAELFAALSPIRRWADLAHAGEPVGLLEPRDELGDWVVLAPTAAREPRFDEVRQRVEWPLIDSVGADVAVRLRYSEYTANAVARLRAVAWQPELLVVGRVDRSEEGLALMPLSLIRPHLSCADSPVDCLYFDKPPLRTRSTAVAGPRVETVAPTPSAMDDFLAWLQRIVERGIAPSRAPGVAEELRRRHRELRAAGFTVFPADVDVEPAVQVLRSYAIAEQVRRLRDSYLEPREDG</sequence>
<dbReference type="OrthoDB" id="3249972at2"/>
<keyword evidence="1" id="KW-0479">Metal-binding</keyword>
<evidence type="ECO:0000256" key="1">
    <source>
        <dbReference type="PROSITE-ProRule" id="PRU00325"/>
    </source>
</evidence>
<name>G7GXG6_9ACTN</name>
<keyword evidence="4" id="KW-1185">Reference proteome</keyword>